<accession>A0A5B9W700</accession>
<evidence type="ECO:0000313" key="1">
    <source>
        <dbReference type="EMBL" id="QEH35791.1"/>
    </source>
</evidence>
<protein>
    <submittedName>
        <fullName evidence="1">Uncharacterized protein</fullName>
    </submittedName>
</protein>
<keyword evidence="2" id="KW-1185">Reference proteome</keyword>
<dbReference type="OrthoDB" id="9798082at2"/>
<name>A0A5B9W700_9BACT</name>
<organism evidence="1 2">
    <name type="scientific">Aquisphaera giovannonii</name>
    <dbReference type="NCBI Taxonomy" id="406548"/>
    <lineage>
        <taxon>Bacteria</taxon>
        <taxon>Pseudomonadati</taxon>
        <taxon>Planctomycetota</taxon>
        <taxon>Planctomycetia</taxon>
        <taxon>Isosphaerales</taxon>
        <taxon>Isosphaeraceae</taxon>
        <taxon>Aquisphaera</taxon>
    </lineage>
</organism>
<reference evidence="1 2" key="1">
    <citation type="submission" date="2019-08" db="EMBL/GenBank/DDBJ databases">
        <title>Deep-cultivation of Planctomycetes and their phenomic and genomic characterization uncovers novel biology.</title>
        <authorList>
            <person name="Wiegand S."/>
            <person name="Jogler M."/>
            <person name="Boedeker C."/>
            <person name="Pinto D."/>
            <person name="Vollmers J."/>
            <person name="Rivas-Marin E."/>
            <person name="Kohn T."/>
            <person name="Peeters S.H."/>
            <person name="Heuer A."/>
            <person name="Rast P."/>
            <person name="Oberbeckmann S."/>
            <person name="Bunk B."/>
            <person name="Jeske O."/>
            <person name="Meyerdierks A."/>
            <person name="Storesund J.E."/>
            <person name="Kallscheuer N."/>
            <person name="Luecker S."/>
            <person name="Lage O.M."/>
            <person name="Pohl T."/>
            <person name="Merkel B.J."/>
            <person name="Hornburger P."/>
            <person name="Mueller R.-W."/>
            <person name="Bruemmer F."/>
            <person name="Labrenz M."/>
            <person name="Spormann A.M."/>
            <person name="Op den Camp H."/>
            <person name="Overmann J."/>
            <person name="Amann R."/>
            <person name="Jetten M.S.M."/>
            <person name="Mascher T."/>
            <person name="Medema M.H."/>
            <person name="Devos D.P."/>
            <person name="Kaster A.-K."/>
            <person name="Ovreas L."/>
            <person name="Rohde M."/>
            <person name="Galperin M.Y."/>
            <person name="Jogler C."/>
        </authorList>
    </citation>
    <scope>NUCLEOTIDE SEQUENCE [LARGE SCALE GENOMIC DNA]</scope>
    <source>
        <strain evidence="1 2">OJF2</strain>
    </source>
</reference>
<gene>
    <name evidence="1" type="ORF">OJF2_43480</name>
</gene>
<dbReference type="KEGG" id="agv:OJF2_43480"/>
<dbReference type="Proteomes" id="UP000324233">
    <property type="component" value="Chromosome"/>
</dbReference>
<dbReference type="EMBL" id="CP042997">
    <property type="protein sequence ID" value="QEH35791.1"/>
    <property type="molecule type" value="Genomic_DNA"/>
</dbReference>
<dbReference type="RefSeq" id="WP_148595541.1">
    <property type="nucleotide sequence ID" value="NZ_CP042997.1"/>
</dbReference>
<proteinExistence type="predicted"/>
<dbReference type="AlphaFoldDB" id="A0A5B9W700"/>
<sequence>MTPTAFPARIHVLLARRAPVGVVIRRGPSKRVCTVLWDRTADAFRLGQWLHGRVYERRSDVSPDGTHLIYFAMDGHWDGEAGGSWTAISRVPYLKALTLLAKGDCWHGGGLFTGGGRYWLNDGCGHASIRESHEVVRDLKYQPDRHFGGECPGVYYARLLRDGWTLIRREAIGRWKAMSVFEKPAPGGWTLRKLAHEEVGAPPGKGCYWDEHELDGPGGRISCPDWEWAEVDGDRLAWAAAGKLFGGRPGEGGIAASAELHDFNGMEFEAIAAPY</sequence>
<evidence type="ECO:0000313" key="2">
    <source>
        <dbReference type="Proteomes" id="UP000324233"/>
    </source>
</evidence>